<organism evidence="7 8">
    <name type="scientific">Prunus armeniaca</name>
    <name type="common">Apricot</name>
    <name type="synonym">Armeniaca vulgaris</name>
    <dbReference type="NCBI Taxonomy" id="36596"/>
    <lineage>
        <taxon>Eukaryota</taxon>
        <taxon>Viridiplantae</taxon>
        <taxon>Streptophyta</taxon>
        <taxon>Embryophyta</taxon>
        <taxon>Tracheophyta</taxon>
        <taxon>Spermatophyta</taxon>
        <taxon>Magnoliopsida</taxon>
        <taxon>eudicotyledons</taxon>
        <taxon>Gunneridae</taxon>
        <taxon>Pentapetalae</taxon>
        <taxon>rosids</taxon>
        <taxon>fabids</taxon>
        <taxon>Rosales</taxon>
        <taxon>Rosaceae</taxon>
        <taxon>Amygdaloideae</taxon>
        <taxon>Amygdaleae</taxon>
        <taxon>Prunus</taxon>
    </lineage>
</organism>
<sequence>MNTDLEIYKKKTDLVTILEEIYFLASAVREQPEVESSGSGCEIWTLMVNRLLAAYIRLCPLGLLRSRPPFPSPPPSGPGLVAALPPRWRWWCCLPYASAAPGAHGPWLFPTAAPVLYNLRPGSGPVPSPSRSYGSTVSPVGISTWDKAKLDQDEHSDSVDIQKETDLVYYSGAVSEQPEVESSGSGVKLENDGPKNGRVPRAVPLGLDEFKSKNINSKTKSGNGEAGGINTEWSLVVLNTIMLQLRREPRDKDKYLRNPCSAEGKFVDIELSEETLVDTIQIANHEHYSSNLKAFELLGSLVYPTDEWVLLGNFTAANNKLAQRFDFQEPKWVRYIKLNLLSHHGSEFYCTLSVIEIYGVDAVERMLEDLISVESSPFVSEGATVDQKPTSSNPDSPEVDEFYHNIVKELEPEYAVGNSDLNNEIMKSEVPDPIKEARHLQVNRMPGDTVLKILMQKVRSLDLVYQFWSDTWRNLIQDMAKIREDIRNLLESQEIIAKDVRNLLSWQSLVSMQLGNLVRDNAILRSEVEKVREKQQSVDNKVFIEQTSPGNFVG</sequence>
<dbReference type="InterPro" id="IPR008979">
    <property type="entry name" value="Galactose-bd-like_sf"/>
</dbReference>
<dbReference type="AlphaFoldDB" id="A0A6J5VLJ3"/>
<proteinExistence type="predicted"/>
<dbReference type="PANTHER" id="PTHR12953">
    <property type="entry name" value="MEMBRANE PROTEIN CH1 RELATED"/>
    <property type="match status" value="1"/>
</dbReference>
<dbReference type="PROSITE" id="PS51469">
    <property type="entry name" value="SUN"/>
    <property type="match status" value="1"/>
</dbReference>
<evidence type="ECO:0000259" key="6">
    <source>
        <dbReference type="PROSITE" id="PS51469"/>
    </source>
</evidence>
<evidence type="ECO:0000313" key="7">
    <source>
        <dbReference type="EMBL" id="CAB4289011.1"/>
    </source>
</evidence>
<dbReference type="GO" id="GO:0016020">
    <property type="term" value="C:membrane"/>
    <property type="evidence" value="ECO:0007669"/>
    <property type="project" value="InterPro"/>
</dbReference>
<name>A0A6J5VLJ3_PRUAR</name>
<keyword evidence="4" id="KW-0472">Membrane</keyword>
<evidence type="ECO:0000256" key="5">
    <source>
        <dbReference type="SAM" id="MobiDB-lite"/>
    </source>
</evidence>
<dbReference type="InterPro" id="IPR012919">
    <property type="entry name" value="SUN_dom"/>
</dbReference>
<comment type="subcellular location">
    <subcellularLocation>
        <location evidence="1">Endomembrane system</location>
    </subcellularLocation>
</comment>
<dbReference type="GO" id="GO:0005737">
    <property type="term" value="C:cytoplasm"/>
    <property type="evidence" value="ECO:0007669"/>
    <property type="project" value="TreeGrafter"/>
</dbReference>
<feature type="region of interest" description="Disordered" evidence="5">
    <location>
        <begin position="175"/>
        <end position="202"/>
    </location>
</feature>
<keyword evidence="2" id="KW-0812">Transmembrane</keyword>
<evidence type="ECO:0000256" key="4">
    <source>
        <dbReference type="ARBA" id="ARBA00023136"/>
    </source>
</evidence>
<accession>A0A6J5VLJ3</accession>
<dbReference type="GO" id="GO:0012505">
    <property type="term" value="C:endomembrane system"/>
    <property type="evidence" value="ECO:0007669"/>
    <property type="project" value="UniProtKB-SubCell"/>
</dbReference>
<protein>
    <recommendedName>
        <fullName evidence="6">SUN domain-containing protein</fullName>
    </recommendedName>
</protein>
<evidence type="ECO:0000256" key="2">
    <source>
        <dbReference type="ARBA" id="ARBA00022692"/>
    </source>
</evidence>
<gene>
    <name evidence="7" type="ORF">CURHAP_LOCUS47296</name>
</gene>
<dbReference type="Pfam" id="PF07738">
    <property type="entry name" value="Sad1_UNC"/>
    <property type="match status" value="1"/>
</dbReference>
<evidence type="ECO:0000313" key="8">
    <source>
        <dbReference type="Proteomes" id="UP000507222"/>
    </source>
</evidence>
<dbReference type="InterPro" id="IPR045120">
    <property type="entry name" value="Suco/Slp1-like"/>
</dbReference>
<evidence type="ECO:0000256" key="1">
    <source>
        <dbReference type="ARBA" id="ARBA00004308"/>
    </source>
</evidence>
<dbReference type="SUPFAM" id="SSF49785">
    <property type="entry name" value="Galactose-binding domain-like"/>
    <property type="match status" value="1"/>
</dbReference>
<dbReference type="Gene3D" id="2.60.120.260">
    <property type="entry name" value="Galactose-binding domain-like"/>
    <property type="match status" value="1"/>
</dbReference>
<reference evidence="7 8" key="1">
    <citation type="submission" date="2020-05" db="EMBL/GenBank/DDBJ databases">
        <authorList>
            <person name="Campoy J."/>
            <person name="Schneeberger K."/>
            <person name="Spophaly S."/>
        </authorList>
    </citation>
    <scope>NUCLEOTIDE SEQUENCE [LARGE SCALE GENOMIC DNA]</scope>
    <source>
        <strain evidence="7">PruArmRojPasFocal</strain>
    </source>
</reference>
<dbReference type="GO" id="GO:0034975">
    <property type="term" value="P:protein folding in endoplasmic reticulum"/>
    <property type="evidence" value="ECO:0007669"/>
    <property type="project" value="TreeGrafter"/>
</dbReference>
<feature type="domain" description="SUN" evidence="6">
    <location>
        <begin position="184"/>
        <end position="362"/>
    </location>
</feature>
<evidence type="ECO:0000256" key="3">
    <source>
        <dbReference type="ARBA" id="ARBA00022989"/>
    </source>
</evidence>
<keyword evidence="3" id="KW-1133">Transmembrane helix</keyword>
<dbReference type="PANTHER" id="PTHR12953:SF0">
    <property type="entry name" value="SUN DOMAIN-CONTAINING OSSIFICATION FACTOR"/>
    <property type="match status" value="1"/>
</dbReference>
<dbReference type="EMBL" id="CAEKDK010000008">
    <property type="protein sequence ID" value="CAB4289011.1"/>
    <property type="molecule type" value="Genomic_DNA"/>
</dbReference>
<dbReference type="Proteomes" id="UP000507222">
    <property type="component" value="Unassembled WGS sequence"/>
</dbReference>